<feature type="transmembrane region" description="Helical" evidence="10">
    <location>
        <begin position="347"/>
        <end position="366"/>
    </location>
</feature>
<name>A0A0A2VVQ3_BEABA</name>
<dbReference type="Proteomes" id="UP000030106">
    <property type="component" value="Unassembled WGS sequence"/>
</dbReference>
<dbReference type="eggNOG" id="KOG0254">
    <property type="taxonomic scope" value="Eukaryota"/>
</dbReference>
<organism evidence="12 13">
    <name type="scientific">Beauveria bassiana D1-5</name>
    <dbReference type="NCBI Taxonomy" id="1245745"/>
    <lineage>
        <taxon>Eukaryota</taxon>
        <taxon>Fungi</taxon>
        <taxon>Dikarya</taxon>
        <taxon>Ascomycota</taxon>
        <taxon>Pezizomycotina</taxon>
        <taxon>Sordariomycetes</taxon>
        <taxon>Hypocreomycetidae</taxon>
        <taxon>Hypocreales</taxon>
        <taxon>Cordycipitaceae</taxon>
        <taxon>Beauveria</taxon>
    </lineage>
</organism>
<dbReference type="PANTHER" id="PTHR48020">
    <property type="entry name" value="PROTON MYO-INOSITOL COTRANSPORTER"/>
    <property type="match status" value="1"/>
</dbReference>
<dbReference type="Pfam" id="PF00083">
    <property type="entry name" value="Sugar_tr"/>
    <property type="match status" value="1"/>
</dbReference>
<dbReference type="InterPro" id="IPR050814">
    <property type="entry name" value="Myo-inositol_Transporter"/>
</dbReference>
<feature type="transmembrane region" description="Helical" evidence="10">
    <location>
        <begin position="83"/>
        <end position="103"/>
    </location>
</feature>
<dbReference type="STRING" id="1245745.A0A0A2VVQ3"/>
<dbReference type="AlphaFoldDB" id="A0A0A2VVQ3"/>
<keyword evidence="6 10" id="KW-0472">Membrane</keyword>
<sequence>MAQRAIARLTYLVPTNLADVHLKAYTIKQQLIVIDNTQPGLHLRNADDMDDPQEPLIPEESRQDDAAGGGSVLRRKAADQAELGTFVLLLTLAAGISGLLFGYDTGVISATLVSIGTALSGRPLSSLDKSIITSATALFALIASPISSILADRLGRRRVILYADVLFVAGALLQAASSTVSLMVVGRCMVGAGVGAASFVVPLYIAEVAPAQHRGRLVTTNVMLITAGQVVAYVVGWLFATYAAAGTGWRWMVGLGAVPAVVQAALIGFMPETPRWLVKAGESGAARRVVLQTQGAAEAGTGEHVDAIIKNIEVEIRTEQEARRLGGMRQSKVPSWLSGWEELLTQLSGFNSLMYFSATIFTLVGFRSPTLASLSVAVTNFIFTGIALVLIDRIGRRRILLYSLPIMVCGLLLASLGFSFLTLDASPNASHNDAAPAPAPPGSSSSAAGLILLSIMLYVSSYAIGLGNVPWMQSELFPTAVRSLGSGAATATNWSANFVVGLTFLPLMELLTPPWTFALYASVCAVGEALVWLIYPETAGLSLEESTSLLEHGWGVRR</sequence>
<dbReference type="EMBL" id="ANFO01000315">
    <property type="protein sequence ID" value="KGQ10457.1"/>
    <property type="molecule type" value="Genomic_DNA"/>
</dbReference>
<feature type="transmembrane region" description="Helical" evidence="10">
    <location>
        <begin position="399"/>
        <end position="423"/>
    </location>
</feature>
<keyword evidence="4 10" id="KW-0812">Transmembrane</keyword>
<feature type="transmembrane region" description="Helical" evidence="10">
    <location>
        <begin position="484"/>
        <end position="505"/>
    </location>
</feature>
<comment type="catalytic activity">
    <reaction evidence="7">
        <text>myo-inositol(out) + H(+)(out) = myo-inositol(in) + H(+)(in)</text>
        <dbReference type="Rhea" id="RHEA:60364"/>
        <dbReference type="ChEBI" id="CHEBI:15378"/>
        <dbReference type="ChEBI" id="CHEBI:17268"/>
    </reaction>
</comment>
<feature type="region of interest" description="Disordered" evidence="9">
    <location>
        <begin position="43"/>
        <end position="69"/>
    </location>
</feature>
<evidence type="ECO:0000259" key="11">
    <source>
        <dbReference type="PROSITE" id="PS50850"/>
    </source>
</evidence>
<feature type="transmembrane region" description="Helical" evidence="10">
    <location>
        <begin position="517"/>
        <end position="535"/>
    </location>
</feature>
<dbReference type="SUPFAM" id="SSF103473">
    <property type="entry name" value="MFS general substrate transporter"/>
    <property type="match status" value="1"/>
</dbReference>
<comment type="similarity">
    <text evidence="2 8">Belongs to the major facilitator superfamily. Sugar transporter (TC 2.A.1.1) family.</text>
</comment>
<dbReference type="InterPro" id="IPR005828">
    <property type="entry name" value="MFS_sugar_transport-like"/>
</dbReference>
<dbReference type="NCBIfam" id="TIGR00879">
    <property type="entry name" value="SP"/>
    <property type="match status" value="1"/>
</dbReference>
<feature type="domain" description="Major facilitator superfamily (MFS) profile" evidence="11">
    <location>
        <begin position="90"/>
        <end position="539"/>
    </location>
</feature>
<evidence type="ECO:0000256" key="7">
    <source>
        <dbReference type="ARBA" id="ARBA00049119"/>
    </source>
</evidence>
<reference evidence="12 13" key="1">
    <citation type="submission" date="2012-10" db="EMBL/GenBank/DDBJ databases">
        <title>Genome sequencing and analysis of entomopathogenic fungi Beauveria bassiana D1-5.</title>
        <authorList>
            <person name="Li Q."/>
            <person name="Wang L."/>
            <person name="Zhang Z."/>
            <person name="Wang Q."/>
            <person name="Ren J."/>
            <person name="Wang M."/>
            <person name="Xu W."/>
            <person name="Wang J."/>
            <person name="Lu Y."/>
            <person name="Du Q."/>
            <person name="Sun Z."/>
        </authorList>
    </citation>
    <scope>NUCLEOTIDE SEQUENCE [LARGE SCALE GENOMIC DNA]</scope>
    <source>
        <strain evidence="12 13">D1-5</strain>
    </source>
</reference>
<feature type="transmembrane region" description="Helical" evidence="10">
    <location>
        <begin position="443"/>
        <end position="464"/>
    </location>
</feature>
<feature type="transmembrane region" description="Helical" evidence="10">
    <location>
        <begin position="251"/>
        <end position="269"/>
    </location>
</feature>
<dbReference type="HOGENOM" id="CLU_001265_30_5_1"/>
<dbReference type="PROSITE" id="PS00216">
    <property type="entry name" value="SUGAR_TRANSPORT_1"/>
    <property type="match status" value="2"/>
</dbReference>
<dbReference type="InterPro" id="IPR003663">
    <property type="entry name" value="Sugar/inositol_transpt"/>
</dbReference>
<protein>
    <submittedName>
        <fullName evidence="12">Myo-inositol transporter 2</fullName>
    </submittedName>
</protein>
<dbReference type="OrthoDB" id="6339427at2759"/>
<proteinExistence type="inferred from homology"/>
<dbReference type="PROSITE" id="PS50850">
    <property type="entry name" value="MFS"/>
    <property type="match status" value="1"/>
</dbReference>
<evidence type="ECO:0000256" key="5">
    <source>
        <dbReference type="ARBA" id="ARBA00022989"/>
    </source>
</evidence>
<evidence type="ECO:0000256" key="3">
    <source>
        <dbReference type="ARBA" id="ARBA00022448"/>
    </source>
</evidence>
<dbReference type="PROSITE" id="PS00217">
    <property type="entry name" value="SUGAR_TRANSPORT_2"/>
    <property type="match status" value="1"/>
</dbReference>
<accession>A0A0A2VVQ3</accession>
<evidence type="ECO:0000256" key="10">
    <source>
        <dbReference type="SAM" id="Phobius"/>
    </source>
</evidence>
<evidence type="ECO:0000256" key="8">
    <source>
        <dbReference type="RuleBase" id="RU003346"/>
    </source>
</evidence>
<dbReference type="GO" id="GO:1904679">
    <property type="term" value="P:myo-inositol import across plasma membrane"/>
    <property type="evidence" value="ECO:0007669"/>
    <property type="project" value="TreeGrafter"/>
</dbReference>
<dbReference type="InterPro" id="IPR020846">
    <property type="entry name" value="MFS_dom"/>
</dbReference>
<dbReference type="InterPro" id="IPR005829">
    <property type="entry name" value="Sugar_transporter_CS"/>
</dbReference>
<evidence type="ECO:0000313" key="12">
    <source>
        <dbReference type="EMBL" id="KGQ10457.1"/>
    </source>
</evidence>
<evidence type="ECO:0000256" key="1">
    <source>
        <dbReference type="ARBA" id="ARBA00004141"/>
    </source>
</evidence>
<dbReference type="PANTHER" id="PTHR48020:SF12">
    <property type="entry name" value="PROTON MYO-INOSITOL COTRANSPORTER"/>
    <property type="match status" value="1"/>
</dbReference>
<evidence type="ECO:0000256" key="2">
    <source>
        <dbReference type="ARBA" id="ARBA00010992"/>
    </source>
</evidence>
<comment type="subcellular location">
    <subcellularLocation>
        <location evidence="1">Membrane</location>
        <topology evidence="1">Multi-pass membrane protein</topology>
    </subcellularLocation>
</comment>
<feature type="transmembrane region" description="Helical" evidence="10">
    <location>
        <begin position="131"/>
        <end position="152"/>
    </location>
</feature>
<comment type="caution">
    <text evidence="12">The sequence shown here is derived from an EMBL/GenBank/DDBJ whole genome shotgun (WGS) entry which is preliminary data.</text>
</comment>
<dbReference type="Gene3D" id="1.20.1250.20">
    <property type="entry name" value="MFS general substrate transporter like domains"/>
    <property type="match status" value="1"/>
</dbReference>
<gene>
    <name evidence="12" type="ORF">BBAD15_g4195</name>
</gene>
<dbReference type="PRINTS" id="PR00171">
    <property type="entry name" value="SUGRTRNSPORT"/>
</dbReference>
<dbReference type="InterPro" id="IPR036259">
    <property type="entry name" value="MFS_trans_sf"/>
</dbReference>
<dbReference type="FunFam" id="1.20.1250.20:FF:000073">
    <property type="entry name" value="MFS myo-inositol transporter, putative"/>
    <property type="match status" value="1"/>
</dbReference>
<dbReference type="GO" id="GO:0016020">
    <property type="term" value="C:membrane"/>
    <property type="evidence" value="ECO:0007669"/>
    <property type="project" value="UniProtKB-SubCell"/>
</dbReference>
<evidence type="ECO:0000256" key="9">
    <source>
        <dbReference type="SAM" id="MobiDB-lite"/>
    </source>
</evidence>
<dbReference type="GO" id="GO:0005366">
    <property type="term" value="F:myo-inositol:proton symporter activity"/>
    <property type="evidence" value="ECO:0007669"/>
    <property type="project" value="TreeGrafter"/>
</dbReference>
<feature type="transmembrane region" description="Helical" evidence="10">
    <location>
        <begin position="159"/>
        <end position="176"/>
    </location>
</feature>
<feature type="transmembrane region" description="Helical" evidence="10">
    <location>
        <begin position="217"/>
        <end position="239"/>
    </location>
</feature>
<keyword evidence="3 8" id="KW-0813">Transport</keyword>
<feature type="transmembrane region" description="Helical" evidence="10">
    <location>
        <begin position="372"/>
        <end position="392"/>
    </location>
</feature>
<keyword evidence="5 10" id="KW-1133">Transmembrane helix</keyword>
<feature type="transmembrane region" description="Helical" evidence="10">
    <location>
        <begin position="182"/>
        <end position="205"/>
    </location>
</feature>
<evidence type="ECO:0000256" key="4">
    <source>
        <dbReference type="ARBA" id="ARBA00022692"/>
    </source>
</evidence>
<evidence type="ECO:0000256" key="6">
    <source>
        <dbReference type="ARBA" id="ARBA00023136"/>
    </source>
</evidence>
<evidence type="ECO:0000313" key="13">
    <source>
        <dbReference type="Proteomes" id="UP000030106"/>
    </source>
</evidence>